<dbReference type="GO" id="GO:0008170">
    <property type="term" value="F:N-methyltransferase activity"/>
    <property type="evidence" value="ECO:0007669"/>
    <property type="project" value="UniProtKB-ARBA"/>
</dbReference>
<evidence type="ECO:0000313" key="12">
    <source>
        <dbReference type="EnsemblMetazoa" id="ADIR010677-PA"/>
    </source>
</evidence>
<dbReference type="InterPro" id="IPR009038">
    <property type="entry name" value="GOLD_dom"/>
</dbReference>
<dbReference type="EnsemblMetazoa" id="ADIR010677-RA">
    <property type="protein sequence ID" value="ADIR010677-PA"/>
    <property type="gene ID" value="ADIR010677"/>
</dbReference>
<protein>
    <recommendedName>
        <fullName evidence="14">SET domain-containing protein</fullName>
    </recommendedName>
</protein>
<dbReference type="Proteomes" id="UP000075884">
    <property type="component" value="Unassembled WGS sequence"/>
</dbReference>
<dbReference type="STRING" id="7168.A0A182NSN7"/>
<dbReference type="Pfam" id="PF01105">
    <property type="entry name" value="EMP24_GP25L"/>
    <property type="match status" value="1"/>
</dbReference>
<evidence type="ECO:0008006" key="14">
    <source>
        <dbReference type="Google" id="ProtNLM"/>
    </source>
</evidence>
<dbReference type="VEuPathDB" id="VectorBase:ADIR010677"/>
<dbReference type="GO" id="GO:0000030">
    <property type="term" value="F:mannosyltransferase activity"/>
    <property type="evidence" value="ECO:0007669"/>
    <property type="project" value="InterPro"/>
</dbReference>
<evidence type="ECO:0000256" key="3">
    <source>
        <dbReference type="ARBA" id="ARBA00022676"/>
    </source>
</evidence>
<keyword evidence="13" id="KW-1185">Reference proteome</keyword>
<dbReference type="InterPro" id="IPR026051">
    <property type="entry name" value="ALG1-like"/>
</dbReference>
<dbReference type="InterPro" id="IPR001214">
    <property type="entry name" value="SET_dom"/>
</dbReference>
<comment type="subcellular location">
    <subcellularLocation>
        <location evidence="1">Endoplasmic reticulum membrane</location>
        <topology evidence="1">Single-pass membrane protein</topology>
    </subcellularLocation>
</comment>
<dbReference type="SMART" id="SM01190">
    <property type="entry name" value="EMP24_GP25L"/>
    <property type="match status" value="1"/>
</dbReference>
<keyword evidence="3" id="KW-0328">Glycosyltransferase</keyword>
<keyword evidence="7" id="KW-1133">Transmembrane helix</keyword>
<keyword evidence="9" id="KW-0175">Coiled coil</keyword>
<dbReference type="InterPro" id="IPR046341">
    <property type="entry name" value="SET_dom_sf"/>
</dbReference>
<evidence type="ECO:0000313" key="13">
    <source>
        <dbReference type="Proteomes" id="UP000075884"/>
    </source>
</evidence>
<evidence type="ECO:0000256" key="4">
    <source>
        <dbReference type="ARBA" id="ARBA00022679"/>
    </source>
</evidence>
<dbReference type="GO" id="GO:0008757">
    <property type="term" value="F:S-adenosylmethionine-dependent methyltransferase activity"/>
    <property type="evidence" value="ECO:0007669"/>
    <property type="project" value="UniProtKB-ARBA"/>
</dbReference>
<accession>A0A182NSN7</accession>
<name>A0A182NSN7_9DIPT</name>
<evidence type="ECO:0000256" key="1">
    <source>
        <dbReference type="ARBA" id="ARBA00004389"/>
    </source>
</evidence>
<keyword evidence="6" id="KW-0256">Endoplasmic reticulum</keyword>
<dbReference type="Gene3D" id="3.40.50.2000">
    <property type="entry name" value="Glycogen Phosphorylase B"/>
    <property type="match status" value="1"/>
</dbReference>
<evidence type="ECO:0000256" key="6">
    <source>
        <dbReference type="ARBA" id="ARBA00022824"/>
    </source>
</evidence>
<dbReference type="PROSITE" id="PS50280">
    <property type="entry name" value="SET"/>
    <property type="match status" value="1"/>
</dbReference>
<reference evidence="13" key="1">
    <citation type="submission" date="2013-03" db="EMBL/GenBank/DDBJ databases">
        <title>The Genome Sequence of Anopheles dirus WRAIR2.</title>
        <authorList>
            <consortium name="The Broad Institute Genomics Platform"/>
            <person name="Neafsey D.E."/>
            <person name="Walton C."/>
            <person name="Walker B."/>
            <person name="Young S.K."/>
            <person name="Zeng Q."/>
            <person name="Gargeya S."/>
            <person name="Fitzgerald M."/>
            <person name="Haas B."/>
            <person name="Abouelleil A."/>
            <person name="Allen A.W."/>
            <person name="Alvarado L."/>
            <person name="Arachchi H.M."/>
            <person name="Berlin A.M."/>
            <person name="Chapman S.B."/>
            <person name="Gainer-Dewar J."/>
            <person name="Goldberg J."/>
            <person name="Griggs A."/>
            <person name="Gujja S."/>
            <person name="Hansen M."/>
            <person name="Howarth C."/>
            <person name="Imamovic A."/>
            <person name="Ireland A."/>
            <person name="Larimer J."/>
            <person name="McCowan C."/>
            <person name="Murphy C."/>
            <person name="Pearson M."/>
            <person name="Poon T.W."/>
            <person name="Priest M."/>
            <person name="Roberts A."/>
            <person name="Saif S."/>
            <person name="Shea T."/>
            <person name="Sisk P."/>
            <person name="Sykes S."/>
            <person name="Wortman J."/>
            <person name="Nusbaum C."/>
            <person name="Birren B."/>
        </authorList>
    </citation>
    <scope>NUCLEOTIDE SEQUENCE [LARGE SCALE GENOMIC DNA]</scope>
    <source>
        <strain evidence="13">WRAIR2</strain>
    </source>
</reference>
<evidence type="ECO:0000256" key="8">
    <source>
        <dbReference type="ARBA" id="ARBA00023136"/>
    </source>
</evidence>
<evidence type="ECO:0000256" key="7">
    <source>
        <dbReference type="ARBA" id="ARBA00022989"/>
    </source>
</evidence>
<evidence type="ECO:0000259" key="10">
    <source>
        <dbReference type="PROSITE" id="PS50280"/>
    </source>
</evidence>
<dbReference type="GO" id="GO:0008276">
    <property type="term" value="F:protein methyltransferase activity"/>
    <property type="evidence" value="ECO:0007669"/>
    <property type="project" value="UniProtKB-ARBA"/>
</dbReference>
<dbReference type="AlphaFoldDB" id="A0A182NSN7"/>
<evidence type="ECO:0000256" key="9">
    <source>
        <dbReference type="SAM" id="Coils"/>
    </source>
</evidence>
<dbReference type="PANTHER" id="PTHR13036:SF0">
    <property type="entry name" value="CHITOBIOSYLDIPHOSPHODOLICHOL BETA-MANNOSYLTRANSFERASE"/>
    <property type="match status" value="1"/>
</dbReference>
<feature type="domain" description="GOLD" evidence="11">
    <location>
        <begin position="478"/>
        <end position="592"/>
    </location>
</feature>
<evidence type="ECO:0000256" key="2">
    <source>
        <dbReference type="ARBA" id="ARBA00004922"/>
    </source>
</evidence>
<sequence length="682" mass="77656">MGERSKVQNACVIVLGDIGRSPRMQYHVKSLSENDFSVDFIGYVNSTPLEAIRCSPNVRIHELNPFPELELPNVLKYVFKTVWQALGLLITLISIRKPKFILCQNPPAIPAIIVAYLYCLATVLYDRPPQQFQSISIQEKHNLFVRLSENISAFNAELSTNASDSEDIVERTAFTEKHRNGEVKFRDSRPGLLISSTSWTPDEDFSMLLSALDQYEREANSQPSHYPDLVCIITGKGPLKEKYRKIVGSKPWKRVTVEMPWLENEDYPKLLASSDLGVCLHYSSSGLDLPMKVVDMFGSGLPVCAVHFDWKMHYPPETCGIMLFVKIVGLFRQAVDPQALQTQLQDFVHKSVNEDLLIFHKMLGEKFTQQIEQLYELFRTAFCVESDERLSWLTLDGFKSLIALVGTNGQGIGTSSFGDWVKNVTAGEMNEKERQVVDELIDDLYSKMDDVVGTFLNNEGSALYAQQSKVNHSCAPNAETVFPNSNHVLALRATRDIQPGEEICISYLDESNYKVELYDPRSGGFMPSSPGIGMHVEIKDPDDKTILSRVYSSEGRISFTSHIPGEHVLCMYSNSTAWFSGSQLRVHLDIQVGEHTIDYANVAQKEKLTELQLRIRQLLDQVDQITKEQNYQRYREERFRQTSDSTNQRVLWWSLAQTLVLLVMGFWQMRHLKSFFEAKKLV</sequence>
<dbReference type="Gene3D" id="2.170.270.10">
    <property type="entry name" value="SET domain"/>
    <property type="match status" value="1"/>
</dbReference>
<organism evidence="12 13">
    <name type="scientific">Anopheles dirus</name>
    <dbReference type="NCBI Taxonomy" id="7168"/>
    <lineage>
        <taxon>Eukaryota</taxon>
        <taxon>Metazoa</taxon>
        <taxon>Ecdysozoa</taxon>
        <taxon>Arthropoda</taxon>
        <taxon>Hexapoda</taxon>
        <taxon>Insecta</taxon>
        <taxon>Pterygota</taxon>
        <taxon>Neoptera</taxon>
        <taxon>Endopterygota</taxon>
        <taxon>Diptera</taxon>
        <taxon>Nematocera</taxon>
        <taxon>Culicoidea</taxon>
        <taxon>Culicidae</taxon>
        <taxon>Anophelinae</taxon>
        <taxon>Anopheles</taxon>
    </lineage>
</organism>
<proteinExistence type="predicted"/>
<keyword evidence="5" id="KW-0812">Transmembrane</keyword>
<evidence type="ECO:0000259" key="11">
    <source>
        <dbReference type="PROSITE" id="PS50866"/>
    </source>
</evidence>
<dbReference type="PANTHER" id="PTHR13036">
    <property type="entry name" value="BETA1,4 MANNOSYLTRANSFERASE"/>
    <property type="match status" value="1"/>
</dbReference>
<comment type="pathway">
    <text evidence="2">Protein modification; protein glycosylation.</text>
</comment>
<keyword evidence="4" id="KW-0808">Transferase</keyword>
<feature type="domain" description="SET" evidence="10">
    <location>
        <begin position="373"/>
        <end position="508"/>
    </location>
</feature>
<dbReference type="SUPFAM" id="SSF82199">
    <property type="entry name" value="SET domain"/>
    <property type="match status" value="1"/>
</dbReference>
<dbReference type="SUPFAM" id="SSF53756">
    <property type="entry name" value="UDP-Glycosyltransferase/glycogen phosphorylase"/>
    <property type="match status" value="1"/>
</dbReference>
<dbReference type="PROSITE" id="PS50866">
    <property type="entry name" value="GOLD"/>
    <property type="match status" value="1"/>
</dbReference>
<dbReference type="GO" id="GO:0005789">
    <property type="term" value="C:endoplasmic reticulum membrane"/>
    <property type="evidence" value="ECO:0007669"/>
    <property type="project" value="UniProtKB-SubCell"/>
</dbReference>
<reference evidence="12" key="2">
    <citation type="submission" date="2020-05" db="UniProtKB">
        <authorList>
            <consortium name="EnsemblMetazoa"/>
        </authorList>
    </citation>
    <scope>IDENTIFICATION</scope>
    <source>
        <strain evidence="12">WRAIR2</strain>
    </source>
</reference>
<evidence type="ECO:0000256" key="5">
    <source>
        <dbReference type="ARBA" id="ARBA00022692"/>
    </source>
</evidence>
<keyword evidence="8" id="KW-0472">Membrane</keyword>
<feature type="coiled-coil region" evidence="9">
    <location>
        <begin position="601"/>
        <end position="628"/>
    </location>
</feature>